<evidence type="ECO:0000259" key="8">
    <source>
        <dbReference type="Pfam" id="PF17042"/>
    </source>
</evidence>
<evidence type="ECO:0000256" key="1">
    <source>
        <dbReference type="ARBA" id="ARBA00005715"/>
    </source>
</evidence>
<gene>
    <name evidence="9" type="ORF">PFY00_06050</name>
</gene>
<dbReference type="SUPFAM" id="SSF142764">
    <property type="entry name" value="YgbK-like"/>
    <property type="match status" value="1"/>
</dbReference>
<keyword evidence="10" id="KW-1185">Reference proteome</keyword>
<evidence type="ECO:0000256" key="3">
    <source>
        <dbReference type="ARBA" id="ARBA00022741"/>
    </source>
</evidence>
<keyword evidence="2" id="KW-0808">Transferase</keyword>
<dbReference type="InterPro" id="IPR010737">
    <property type="entry name" value="4-carb_acid_sugar_kinase_N"/>
</dbReference>
<feature type="domain" description="Four-carbon acid sugar kinase N-terminal" evidence="7">
    <location>
        <begin position="11"/>
        <end position="244"/>
    </location>
</feature>
<dbReference type="Pfam" id="PF07005">
    <property type="entry name" value="SBD_N"/>
    <property type="match status" value="1"/>
</dbReference>
<comment type="caution">
    <text evidence="9">The sequence shown here is derived from an EMBL/GenBank/DDBJ whole genome shotgun (WGS) entry which is preliminary data.</text>
</comment>
<feature type="domain" description="Four-carbon acid sugar kinase nucleotide binding" evidence="8">
    <location>
        <begin position="270"/>
        <end position="443"/>
    </location>
</feature>
<evidence type="ECO:0000256" key="4">
    <source>
        <dbReference type="ARBA" id="ARBA00022777"/>
    </source>
</evidence>
<keyword evidence="3" id="KW-0547">Nucleotide-binding</keyword>
<dbReference type="InterPro" id="IPR031475">
    <property type="entry name" value="NBD_C"/>
</dbReference>
<dbReference type="RefSeq" id="WP_271431642.1">
    <property type="nucleotide sequence ID" value="NZ_JAQIOY010000002.1"/>
</dbReference>
<keyword evidence="4 9" id="KW-0418">Kinase</keyword>
<protein>
    <submittedName>
        <fullName evidence="9">Four-carbon acid sugar kinase family protein</fullName>
    </submittedName>
</protein>
<dbReference type="InterPro" id="IPR042213">
    <property type="entry name" value="NBD_C_sf"/>
</dbReference>
<comment type="similarity">
    <text evidence="1">Belongs to the four-carbon acid sugar kinase family.</text>
</comment>
<evidence type="ECO:0000259" key="7">
    <source>
        <dbReference type="Pfam" id="PF07005"/>
    </source>
</evidence>
<keyword evidence="5" id="KW-0067">ATP-binding</keyword>
<dbReference type="Gene3D" id="3.40.980.20">
    <property type="entry name" value="Four-carbon acid sugar kinase, nucleotide binding domain"/>
    <property type="match status" value="1"/>
</dbReference>
<evidence type="ECO:0000313" key="10">
    <source>
        <dbReference type="Proteomes" id="UP001210720"/>
    </source>
</evidence>
<name>A0ABT4XQQ7_9RHOB</name>
<dbReference type="EMBL" id="JAQIOY010000002">
    <property type="protein sequence ID" value="MDA7424281.1"/>
    <property type="molecule type" value="Genomic_DNA"/>
</dbReference>
<dbReference type="Gene3D" id="3.40.50.10840">
    <property type="entry name" value="Putative sugar-binding, N-terminal domain"/>
    <property type="match status" value="1"/>
</dbReference>
<dbReference type="GO" id="GO:0016301">
    <property type="term" value="F:kinase activity"/>
    <property type="evidence" value="ECO:0007669"/>
    <property type="project" value="UniProtKB-KW"/>
</dbReference>
<dbReference type="Pfam" id="PF17042">
    <property type="entry name" value="NBD_C"/>
    <property type="match status" value="1"/>
</dbReference>
<keyword evidence="6" id="KW-0119">Carbohydrate metabolism</keyword>
<accession>A0ABT4XQQ7</accession>
<reference evidence="9 10" key="1">
    <citation type="submission" date="2023-01" db="EMBL/GenBank/DDBJ databases">
        <title>Thalassococcus onchidii sp. nov., isolated from a marine invertebrate from the South China Sea.</title>
        <authorList>
            <person name="Xu S."/>
            <person name="Liu Z."/>
            <person name="Xu Y."/>
        </authorList>
    </citation>
    <scope>NUCLEOTIDE SEQUENCE [LARGE SCALE GENOMIC DNA]</scope>
    <source>
        <strain evidence="9 10">KCTC 32084</strain>
    </source>
</reference>
<evidence type="ECO:0000256" key="2">
    <source>
        <dbReference type="ARBA" id="ARBA00022679"/>
    </source>
</evidence>
<dbReference type="InterPro" id="IPR037051">
    <property type="entry name" value="4-carb_acid_sugar_kinase_N_sf"/>
</dbReference>
<dbReference type="Proteomes" id="UP001210720">
    <property type="component" value="Unassembled WGS sequence"/>
</dbReference>
<sequence length="457" mass="47914">MTALPDGLLAAWYGDDFTGAAATMEVFAFAGLDAVLFVDVPTPEQIARFADARGIGIAGVSRSHSPQWMRRELPKVYQALAGLKAPFNFYKVCSTFDSAPDVGSIGCAVELALDHFQSDWMPMLVAAPDIGRWQVFGHLFAAGPGGNYRLDRHPVMARHPVTPMVESDLCRHLAAQTDLPSGLVSIRDLAVDGQGALGRVQQEARIVSLDAVDETSLAAAGALIWENRATGRFGIGSQGVLYALIAYWRAQGLLEAEPAVPSAGHTDRLVVVSGSASVVTAAQIDWALDNGFAGVRFDAAAVLGTAGSAEAEDQAVTEALQALERGMQPLIFAAKGPDDPAIAAFEAAACAAGMPLEDARGRIGAALGRVLRRLLEQTDCRRAIISGGDTSGHATQQLGIYALKALAPTIPAAALCRAFSENPRFDGLELALKGGQMGATDYFGAVRAGGGTQQEDQ</sequence>
<evidence type="ECO:0000256" key="5">
    <source>
        <dbReference type="ARBA" id="ARBA00022840"/>
    </source>
</evidence>
<organism evidence="9 10">
    <name type="scientific">Thalassococcus lentus</name>
    <dbReference type="NCBI Taxonomy" id="1210524"/>
    <lineage>
        <taxon>Bacteria</taxon>
        <taxon>Pseudomonadati</taxon>
        <taxon>Pseudomonadota</taxon>
        <taxon>Alphaproteobacteria</taxon>
        <taxon>Rhodobacterales</taxon>
        <taxon>Roseobacteraceae</taxon>
        <taxon>Thalassococcus</taxon>
    </lineage>
</organism>
<proteinExistence type="inferred from homology"/>
<evidence type="ECO:0000256" key="6">
    <source>
        <dbReference type="ARBA" id="ARBA00023277"/>
    </source>
</evidence>
<evidence type="ECO:0000313" key="9">
    <source>
        <dbReference type="EMBL" id="MDA7424281.1"/>
    </source>
</evidence>